<dbReference type="GeneID" id="45021716"/>
<keyword evidence="1" id="KW-0472">Membrane</keyword>
<reference evidence="2 4" key="1">
    <citation type="journal article" date="2015" name="Genome Announc.">
        <title>Complete genome sequences for 35 biothreat assay-relevant bacillus species.</title>
        <authorList>
            <person name="Johnson S.L."/>
            <person name="Daligault H.E."/>
            <person name="Davenport K.W."/>
            <person name="Jaissle J."/>
            <person name="Frey K.G."/>
            <person name="Ladner J.T."/>
            <person name="Broomall S.M."/>
            <person name="Bishop-Lilly K.A."/>
            <person name="Bruce D.C."/>
            <person name="Gibbons H.S."/>
            <person name="Coyne S.R."/>
            <person name="Lo C.C."/>
            <person name="Meincke L."/>
            <person name="Munk A.C."/>
            <person name="Koroleva G.I."/>
            <person name="Rosenzweig C.N."/>
            <person name="Palacios G.F."/>
            <person name="Redden C.L."/>
            <person name="Minogue T.D."/>
            <person name="Chain P.S."/>
        </authorList>
    </citation>
    <scope>NUCLEOTIDE SEQUENCE [LARGE SCALE GENOMIC DNA]</scope>
    <source>
        <strain evidence="2 4">HD1011</strain>
    </source>
</reference>
<reference evidence="3 5" key="2">
    <citation type="submission" date="2020-05" db="EMBL/GenBank/DDBJ databases">
        <title>FDA dAtabase for Regulatory Grade micrObial Sequences (FDA-ARGOS): Supporting development and validation of Infectious Disease Dx tests.</title>
        <authorList>
            <person name="Nelson B."/>
            <person name="Plummer A."/>
            <person name="Tallon L."/>
            <person name="Sadzewicz L."/>
            <person name="Zhao X."/>
            <person name="Vavikolanu K."/>
            <person name="Mehta A."/>
            <person name="Aluvathingal J."/>
            <person name="Nadendla S."/>
            <person name="Myers T."/>
            <person name="Yan Y."/>
            <person name="Sichtig H."/>
        </authorList>
    </citation>
    <scope>NUCLEOTIDE SEQUENCE [LARGE SCALE GENOMIC DNA]</scope>
    <source>
        <strain evidence="3 5">FDAARGOS_795</strain>
    </source>
</reference>
<evidence type="ECO:0000256" key="1">
    <source>
        <dbReference type="SAM" id="Phobius"/>
    </source>
</evidence>
<accession>A0A0B5NHJ3</accession>
<dbReference type="Proteomes" id="UP000031876">
    <property type="component" value="Chromosome"/>
</dbReference>
<name>A0A0B5NHJ3_BACTU</name>
<keyword evidence="1" id="KW-0812">Transmembrane</keyword>
<sequence length="77" mass="9416">MTILHDPWFTVKQIAQNTYAISEYGHWEQVHSILTTKKVFLYKKTPFTFYIFYLQSLLKPYLLVQMYAFGFYLQQMY</sequence>
<dbReference type="Proteomes" id="UP000501107">
    <property type="component" value="Chromosome"/>
</dbReference>
<keyword evidence="1" id="KW-1133">Transmembrane helix</keyword>
<evidence type="ECO:0000313" key="3">
    <source>
        <dbReference type="EMBL" id="QKH26576.1"/>
    </source>
</evidence>
<dbReference type="RefSeq" id="WP_000153823.1">
    <property type="nucleotide sequence ID" value="NZ_CP009335.1"/>
</dbReference>
<dbReference type="EMBL" id="CP053980">
    <property type="protein sequence ID" value="QKH26576.1"/>
    <property type="molecule type" value="Genomic_DNA"/>
</dbReference>
<feature type="transmembrane region" description="Helical" evidence="1">
    <location>
        <begin position="50"/>
        <end position="73"/>
    </location>
</feature>
<dbReference type="EMBL" id="CP009335">
    <property type="protein sequence ID" value="AJG77189.1"/>
    <property type="molecule type" value="Genomic_DNA"/>
</dbReference>
<dbReference type="KEGG" id="btw:BF38_2941"/>
<evidence type="ECO:0000313" key="5">
    <source>
        <dbReference type="Proteomes" id="UP000501107"/>
    </source>
</evidence>
<organism evidence="3 5">
    <name type="scientific">Bacillus thuringiensis</name>
    <dbReference type="NCBI Taxonomy" id="1428"/>
    <lineage>
        <taxon>Bacteria</taxon>
        <taxon>Bacillati</taxon>
        <taxon>Bacillota</taxon>
        <taxon>Bacilli</taxon>
        <taxon>Bacillales</taxon>
        <taxon>Bacillaceae</taxon>
        <taxon>Bacillus</taxon>
        <taxon>Bacillus cereus group</taxon>
    </lineage>
</organism>
<protein>
    <submittedName>
        <fullName evidence="3">Uncharacterized protein</fullName>
    </submittedName>
</protein>
<evidence type="ECO:0000313" key="4">
    <source>
        <dbReference type="Proteomes" id="UP000031876"/>
    </source>
</evidence>
<proteinExistence type="predicted"/>
<dbReference type="AlphaFoldDB" id="A0A0B5NHJ3"/>
<gene>
    <name evidence="2" type="ORF">BF38_2941</name>
    <name evidence="3" type="ORF">FOC89_22380</name>
</gene>
<evidence type="ECO:0000313" key="2">
    <source>
        <dbReference type="EMBL" id="AJG77189.1"/>
    </source>
</evidence>